<dbReference type="GO" id="GO:0019346">
    <property type="term" value="P:transsulfuration"/>
    <property type="evidence" value="ECO:0007669"/>
    <property type="project" value="InterPro"/>
</dbReference>
<sequence length="400" mass="44853">MKRNTQTQLIHAPRKAPQYIETVQPPLFRASTIIFKHTDALFNRHWTDEYDYSYGTHGTPTTFTLGDSIAQIEGGQYALLAPSGLSAINLVNSCFLSHGDEVWVADNIYGPNMEHLRNLETRYGIQVKVYSPIDAATFIPSEKAKLIWLEAAGSVTLEFPDLTALVKKAQAHNILTALDNTWGAGLAFNAFDFGAEHLSVDMTVHALTKYPSGGGDILMGSVVTRDQKLHHQLFRMHAIQGISISGDDTAQIQRSLPSMQLRYEHQSKSALQLLDWLKLQPDFVQVLHPANADSAGHRYWKEICTEGHSAGLVSVIFKPEYTLQDIRNFCDALTLFKLGFSWGGPVSLVMLYNLKDMRVLEHTHLQQGLLVRFCIGLEHAQDLIQDIENALQQMKKQQLE</sequence>
<evidence type="ECO:0000256" key="1">
    <source>
        <dbReference type="ARBA" id="ARBA00001933"/>
    </source>
</evidence>
<dbReference type="InterPro" id="IPR015422">
    <property type="entry name" value="PyrdxlP-dep_Trfase_small"/>
</dbReference>
<evidence type="ECO:0000256" key="7">
    <source>
        <dbReference type="RuleBase" id="RU362118"/>
    </source>
</evidence>
<keyword evidence="9" id="KW-1185">Reference proteome</keyword>
<dbReference type="GO" id="GO:0019450">
    <property type="term" value="P:L-cysteine catabolic process to pyruvate"/>
    <property type="evidence" value="ECO:0007669"/>
    <property type="project" value="TreeGrafter"/>
</dbReference>
<comment type="similarity">
    <text evidence="2 7">Belongs to the trans-sulfuration enzymes family.</text>
</comment>
<comment type="cofactor">
    <cofactor evidence="1 7">
        <name>pyridoxal 5'-phosphate</name>
        <dbReference type="ChEBI" id="CHEBI:597326"/>
    </cofactor>
</comment>
<accession>A0A3A8EDJ8</accession>
<evidence type="ECO:0000256" key="2">
    <source>
        <dbReference type="ARBA" id="ARBA00009077"/>
    </source>
</evidence>
<dbReference type="EMBL" id="RAXV01000010">
    <property type="protein sequence ID" value="RKG32289.1"/>
    <property type="molecule type" value="Genomic_DNA"/>
</dbReference>
<dbReference type="InterPro" id="IPR006233">
    <property type="entry name" value="Cys_b_lyase_bac"/>
</dbReference>
<dbReference type="InterPro" id="IPR015421">
    <property type="entry name" value="PyrdxlP-dep_Trfase_major"/>
</dbReference>
<keyword evidence="4 8" id="KW-0456">Lyase</keyword>
<dbReference type="PANTHER" id="PTHR43500:SF1">
    <property type="entry name" value="CYSTATHIONINE BETA-LYASE-RELATED"/>
    <property type="match status" value="1"/>
</dbReference>
<evidence type="ECO:0000256" key="6">
    <source>
        <dbReference type="PIRSR" id="PIRSR001434-2"/>
    </source>
</evidence>
<evidence type="ECO:0000313" key="8">
    <source>
        <dbReference type="EMBL" id="RKG32289.1"/>
    </source>
</evidence>
<dbReference type="Gene3D" id="3.40.640.10">
    <property type="entry name" value="Type I PLP-dependent aspartate aminotransferase-like (Major domain)"/>
    <property type="match status" value="1"/>
</dbReference>
<dbReference type="InterPro" id="IPR015424">
    <property type="entry name" value="PyrdxlP-dep_Trfase"/>
</dbReference>
<dbReference type="PANTHER" id="PTHR43500">
    <property type="entry name" value="CYSTATHIONINE BETA-LYASE-RELATED"/>
    <property type="match status" value="1"/>
</dbReference>
<keyword evidence="3 6" id="KW-0663">Pyridoxal phosphate</keyword>
<dbReference type="OrthoDB" id="9805807at2"/>
<comment type="catalytic activity">
    <reaction evidence="5">
        <text>L,L-cystathionine + H2O = L-homocysteine + pyruvate + NH4(+)</text>
        <dbReference type="Rhea" id="RHEA:13965"/>
        <dbReference type="ChEBI" id="CHEBI:15361"/>
        <dbReference type="ChEBI" id="CHEBI:15377"/>
        <dbReference type="ChEBI" id="CHEBI:28938"/>
        <dbReference type="ChEBI" id="CHEBI:58161"/>
        <dbReference type="ChEBI" id="CHEBI:58199"/>
    </reaction>
</comment>
<dbReference type="Gene3D" id="3.90.1150.10">
    <property type="entry name" value="Aspartate Aminotransferase, domain 1"/>
    <property type="match status" value="1"/>
</dbReference>
<evidence type="ECO:0000256" key="4">
    <source>
        <dbReference type="ARBA" id="ARBA00023239"/>
    </source>
</evidence>
<feature type="modified residue" description="N6-(pyridoxal phosphate)lysine" evidence="6">
    <location>
        <position position="209"/>
    </location>
</feature>
<reference evidence="8 9" key="1">
    <citation type="submission" date="2018-09" db="EMBL/GenBank/DDBJ databases">
        <title>The draft genome of Acinetobacter spp. strains.</title>
        <authorList>
            <person name="Qin J."/>
            <person name="Feng Y."/>
            <person name="Zong Z."/>
        </authorList>
    </citation>
    <scope>NUCLEOTIDE SEQUENCE [LARGE SCALE GENOMIC DNA]</scope>
    <source>
        <strain evidence="8 9">WCHAc060012</strain>
    </source>
</reference>
<evidence type="ECO:0000256" key="5">
    <source>
        <dbReference type="ARBA" id="ARBA00047517"/>
    </source>
</evidence>
<dbReference type="EC" id="4.4.1.8" evidence="8"/>
<dbReference type="Proteomes" id="UP000282388">
    <property type="component" value="Unassembled WGS sequence"/>
</dbReference>
<protein>
    <submittedName>
        <fullName evidence="8">Cystathionine beta-lyase</fullName>
        <ecNumber evidence="8">4.4.1.8</ecNumber>
    </submittedName>
</protein>
<evidence type="ECO:0000256" key="3">
    <source>
        <dbReference type="ARBA" id="ARBA00022898"/>
    </source>
</evidence>
<dbReference type="GO" id="GO:0030170">
    <property type="term" value="F:pyridoxal phosphate binding"/>
    <property type="evidence" value="ECO:0007669"/>
    <property type="project" value="InterPro"/>
</dbReference>
<name>A0A3A8EDJ8_9GAMM</name>
<dbReference type="GO" id="GO:0047804">
    <property type="term" value="F:cysteine-S-conjugate beta-lyase activity"/>
    <property type="evidence" value="ECO:0007669"/>
    <property type="project" value="InterPro"/>
</dbReference>
<evidence type="ECO:0000313" key="9">
    <source>
        <dbReference type="Proteomes" id="UP000282388"/>
    </source>
</evidence>
<dbReference type="PIRSF" id="PIRSF001434">
    <property type="entry name" value="CGS"/>
    <property type="match status" value="1"/>
</dbReference>
<dbReference type="AlphaFoldDB" id="A0A3A8EDJ8"/>
<dbReference type="SUPFAM" id="SSF53383">
    <property type="entry name" value="PLP-dependent transferases"/>
    <property type="match status" value="1"/>
</dbReference>
<dbReference type="InterPro" id="IPR000277">
    <property type="entry name" value="Cys/Met-Metab_PyrdxlP-dep_enz"/>
</dbReference>
<comment type="caution">
    <text evidence="8">The sequence shown here is derived from an EMBL/GenBank/DDBJ whole genome shotgun (WGS) entry which is preliminary data.</text>
</comment>
<gene>
    <name evidence="8" type="ORF">D7V32_06370</name>
</gene>
<proteinExistence type="inferred from homology"/>
<organism evidence="8 9">
    <name type="scientific">Acinetobacter tianfuensis</name>
    <dbReference type="NCBI Taxonomy" id="2419603"/>
    <lineage>
        <taxon>Bacteria</taxon>
        <taxon>Pseudomonadati</taxon>
        <taxon>Pseudomonadota</taxon>
        <taxon>Gammaproteobacteria</taxon>
        <taxon>Moraxellales</taxon>
        <taxon>Moraxellaceae</taxon>
        <taxon>Acinetobacter</taxon>
    </lineage>
</organism>
<dbReference type="RefSeq" id="WP_120402051.1">
    <property type="nucleotide sequence ID" value="NZ_RAXV01000010.1"/>
</dbReference>
<dbReference type="Pfam" id="PF01053">
    <property type="entry name" value="Cys_Met_Meta_PP"/>
    <property type="match status" value="1"/>
</dbReference>